<feature type="signal peptide" evidence="1">
    <location>
        <begin position="1"/>
        <end position="18"/>
    </location>
</feature>
<name>A0A841GRJ9_9BACT</name>
<evidence type="ECO:0008006" key="4">
    <source>
        <dbReference type="Google" id="ProtNLM"/>
    </source>
</evidence>
<organism evidence="2 3">
    <name type="scientific">Longimicrobium terrae</name>
    <dbReference type="NCBI Taxonomy" id="1639882"/>
    <lineage>
        <taxon>Bacteria</taxon>
        <taxon>Pseudomonadati</taxon>
        <taxon>Gemmatimonadota</taxon>
        <taxon>Longimicrobiia</taxon>
        <taxon>Longimicrobiales</taxon>
        <taxon>Longimicrobiaceae</taxon>
        <taxon>Longimicrobium</taxon>
    </lineage>
</organism>
<dbReference type="EMBL" id="JACHIA010000004">
    <property type="protein sequence ID" value="MBB6070242.1"/>
    <property type="molecule type" value="Genomic_DNA"/>
</dbReference>
<feature type="chain" id="PRO_5032583195" description="DUF2282 domain-containing protein" evidence="1">
    <location>
        <begin position="19"/>
        <end position="73"/>
    </location>
</feature>
<accession>A0A841GRJ9</accession>
<evidence type="ECO:0000313" key="2">
    <source>
        <dbReference type="EMBL" id="MBB6070242.1"/>
    </source>
</evidence>
<evidence type="ECO:0000313" key="3">
    <source>
        <dbReference type="Proteomes" id="UP000582837"/>
    </source>
</evidence>
<dbReference type="AlphaFoldDB" id="A0A841GRJ9"/>
<dbReference type="RefSeq" id="WP_170035639.1">
    <property type="nucleotide sequence ID" value="NZ_JABDTL010000001.1"/>
</dbReference>
<dbReference type="Proteomes" id="UP000582837">
    <property type="component" value="Unassembled WGS sequence"/>
</dbReference>
<comment type="caution">
    <text evidence="2">The sequence shown here is derived from an EMBL/GenBank/DDBJ whole genome shotgun (WGS) entry which is preliminary data.</text>
</comment>
<proteinExistence type="predicted"/>
<sequence>MQKNTILRAAALAVTVGAAPLAFSPSQGIVENTACAQVIKNPGFGTCCPQAEATCITPTGNLTWKYYKSDGPC</sequence>
<reference evidence="2 3" key="1">
    <citation type="submission" date="2020-08" db="EMBL/GenBank/DDBJ databases">
        <title>Genomic Encyclopedia of Type Strains, Phase IV (KMG-IV): sequencing the most valuable type-strain genomes for metagenomic binning, comparative biology and taxonomic classification.</title>
        <authorList>
            <person name="Goeker M."/>
        </authorList>
    </citation>
    <scope>NUCLEOTIDE SEQUENCE [LARGE SCALE GENOMIC DNA]</scope>
    <source>
        <strain evidence="2 3">DSM 29007</strain>
    </source>
</reference>
<protein>
    <recommendedName>
        <fullName evidence="4">DUF2282 domain-containing protein</fullName>
    </recommendedName>
</protein>
<evidence type="ECO:0000256" key="1">
    <source>
        <dbReference type="SAM" id="SignalP"/>
    </source>
</evidence>
<keyword evidence="1" id="KW-0732">Signal</keyword>
<keyword evidence="3" id="KW-1185">Reference proteome</keyword>
<gene>
    <name evidence="2" type="ORF">HNQ61_001861</name>
</gene>